<dbReference type="EMBL" id="JAUKTV010000028">
    <property type="protein sequence ID" value="KAK0701433.1"/>
    <property type="molecule type" value="Genomic_DNA"/>
</dbReference>
<dbReference type="Proteomes" id="UP001172159">
    <property type="component" value="Unassembled WGS sequence"/>
</dbReference>
<evidence type="ECO:0000256" key="2">
    <source>
        <dbReference type="SAM" id="SignalP"/>
    </source>
</evidence>
<accession>A0AA40DIQ8</accession>
<name>A0AA40DIQ8_9PEZI</name>
<comment type="caution">
    <text evidence="3">The sequence shown here is derived from an EMBL/GenBank/DDBJ whole genome shotgun (WGS) entry which is preliminary data.</text>
</comment>
<sequence>MASAFLYVALLSASAIPFSSAQETATVPILDWGFDFPGSAISVIGQTSGSTTYRLTCDEPGQCLWTQVPTMASYLEGMVGTMTFVEAGAPYNAAMTQNISAGDRGFSYRATCTPRAEPVTMIITNSEGKSTERLTRPSNLADCTSASAGQEPTPTFELTGTTAVYKMVVVTQGVEKLSLGAVKPTTTPLVTTAGAFDPQNGASDSSSSSTSTDTLVTSTQPPESAADQLVVTGVKFAASLLLAAFVAA</sequence>
<dbReference type="AlphaFoldDB" id="A0AA40DIQ8"/>
<keyword evidence="4" id="KW-1185">Reference proteome</keyword>
<evidence type="ECO:0000256" key="1">
    <source>
        <dbReference type="SAM" id="MobiDB-lite"/>
    </source>
</evidence>
<keyword evidence="2" id="KW-0732">Signal</keyword>
<reference evidence="3" key="1">
    <citation type="submission" date="2023-06" db="EMBL/GenBank/DDBJ databases">
        <title>Genome-scale phylogeny and comparative genomics of the fungal order Sordariales.</title>
        <authorList>
            <consortium name="Lawrence Berkeley National Laboratory"/>
            <person name="Hensen N."/>
            <person name="Bonometti L."/>
            <person name="Westerberg I."/>
            <person name="Brannstrom I.O."/>
            <person name="Guillou S."/>
            <person name="Cros-Aarteil S."/>
            <person name="Calhoun S."/>
            <person name="Haridas S."/>
            <person name="Kuo A."/>
            <person name="Mondo S."/>
            <person name="Pangilinan J."/>
            <person name="Riley R."/>
            <person name="Labutti K."/>
            <person name="Andreopoulos B."/>
            <person name="Lipzen A."/>
            <person name="Chen C."/>
            <person name="Yanf M."/>
            <person name="Daum C."/>
            <person name="Ng V."/>
            <person name="Clum A."/>
            <person name="Steindorff A."/>
            <person name="Ohm R."/>
            <person name="Martin F."/>
            <person name="Silar P."/>
            <person name="Natvig D."/>
            <person name="Lalanne C."/>
            <person name="Gautier V."/>
            <person name="Ament-Velasquez S.L."/>
            <person name="Kruys A."/>
            <person name="Hutchinson M.I."/>
            <person name="Powell A.J."/>
            <person name="Barry K."/>
            <person name="Miller A.N."/>
            <person name="Grigoriev I.V."/>
            <person name="Debuchy R."/>
            <person name="Gladieux P."/>
            <person name="Thoren M.H."/>
            <person name="Johannesson H."/>
        </authorList>
    </citation>
    <scope>NUCLEOTIDE SEQUENCE</scope>
    <source>
        <strain evidence="3">CBS 540.89</strain>
    </source>
</reference>
<gene>
    <name evidence="3" type="ORF">B0T21DRAFT_115277</name>
</gene>
<evidence type="ECO:0000313" key="4">
    <source>
        <dbReference type="Proteomes" id="UP001172159"/>
    </source>
</evidence>
<feature type="chain" id="PRO_5041347948" evidence="2">
    <location>
        <begin position="22"/>
        <end position="248"/>
    </location>
</feature>
<organism evidence="3 4">
    <name type="scientific">Apiosordaria backusii</name>
    <dbReference type="NCBI Taxonomy" id="314023"/>
    <lineage>
        <taxon>Eukaryota</taxon>
        <taxon>Fungi</taxon>
        <taxon>Dikarya</taxon>
        <taxon>Ascomycota</taxon>
        <taxon>Pezizomycotina</taxon>
        <taxon>Sordariomycetes</taxon>
        <taxon>Sordariomycetidae</taxon>
        <taxon>Sordariales</taxon>
        <taxon>Lasiosphaeriaceae</taxon>
        <taxon>Apiosordaria</taxon>
    </lineage>
</organism>
<feature type="compositionally biased region" description="Low complexity" evidence="1">
    <location>
        <begin position="203"/>
        <end position="219"/>
    </location>
</feature>
<evidence type="ECO:0000313" key="3">
    <source>
        <dbReference type="EMBL" id="KAK0701433.1"/>
    </source>
</evidence>
<feature type="signal peptide" evidence="2">
    <location>
        <begin position="1"/>
        <end position="21"/>
    </location>
</feature>
<proteinExistence type="predicted"/>
<protein>
    <submittedName>
        <fullName evidence="3">Uncharacterized protein</fullName>
    </submittedName>
</protein>
<feature type="region of interest" description="Disordered" evidence="1">
    <location>
        <begin position="192"/>
        <end position="223"/>
    </location>
</feature>